<dbReference type="PROSITE" id="PS50082">
    <property type="entry name" value="WD_REPEATS_2"/>
    <property type="match status" value="1"/>
</dbReference>
<dbReference type="Gene3D" id="2.130.10.10">
    <property type="entry name" value="YVTN repeat-like/Quinoprotein amine dehydrogenase"/>
    <property type="match status" value="2"/>
</dbReference>
<protein>
    <submittedName>
        <fullName evidence="2">Uncharacterized protein</fullName>
    </submittedName>
</protein>
<reference evidence="2 3" key="2">
    <citation type="submission" date="2017-02" db="EMBL/GenBank/DDBJ databases">
        <title>Draft genome sequence of Streptomyces phaeoluteigriseus type strain DSM41896.</title>
        <authorList>
            <person name="Salih T.S."/>
            <person name="Algora Gallardo L."/>
            <person name="Melo Santos T."/>
            <person name="Filgueira Martinez S."/>
            <person name="Herron P.R."/>
        </authorList>
    </citation>
    <scope>NUCLEOTIDE SEQUENCE [LARGE SCALE GENOMIC DNA]</scope>
    <source>
        <strain evidence="2 3">DSM 41896</strain>
    </source>
</reference>
<evidence type="ECO:0000256" key="1">
    <source>
        <dbReference type="PROSITE-ProRule" id="PRU00221"/>
    </source>
</evidence>
<dbReference type="EMBL" id="MPOH02000023">
    <property type="protein sequence ID" value="OQD52004.1"/>
    <property type="molecule type" value="Genomic_DNA"/>
</dbReference>
<comment type="caution">
    <text evidence="2">The sequence shown here is derived from an EMBL/GenBank/DDBJ whole genome shotgun (WGS) entry which is preliminary data.</text>
</comment>
<keyword evidence="1" id="KW-0853">WD repeat</keyword>
<dbReference type="PANTHER" id="PTHR19879:SF9">
    <property type="entry name" value="TRANSCRIPTION INITIATION FACTOR TFIID SUBUNIT 5"/>
    <property type="match status" value="1"/>
</dbReference>
<gene>
    <name evidence="2" type="ORF">BM536_036810</name>
</gene>
<dbReference type="PROSITE" id="PS50294">
    <property type="entry name" value="WD_REPEATS_REGION"/>
    <property type="match status" value="1"/>
</dbReference>
<feature type="repeat" description="WD" evidence="1">
    <location>
        <begin position="74"/>
        <end position="115"/>
    </location>
</feature>
<sequence length="381" mass="41647">MCEERETVLVHMSGTGREQSAIHEHRLDDGSQAATHQLSHGRVRFSADGQRAVLWNGAVFSAWSTAAGREHRTSVGHDAAIDAVVCSPDGSLTATAGNDSTIRVWSTHTGEPRQVFGGALGVGLSPRFSADGRLLLATSRYGDQKWCRRLTDGTPEVFPFRLPPATRSWHTSADGQLLWTQTATGTWETRSRLIRRADEATLWHTEGKVPGPNGAVFTGNDVLTLEWEFTYGHGHQPRVVRLRAESGYRAEPVMLQGLARLSPNDDVVFGGNGDFLALRSQGQIVVFDIRDGRVLGQLECPTDIMPVFAGSRWLLSVDRDMQVCVYDLAGLQLQTRLSLKSANDAPRSLYSPPSGDAVLVGTQRGVLLRWALDEAVPGDQR</sequence>
<dbReference type="SUPFAM" id="SSF69322">
    <property type="entry name" value="Tricorn protease domain 2"/>
    <property type="match status" value="1"/>
</dbReference>
<reference evidence="3" key="1">
    <citation type="submission" date="2016-11" db="EMBL/GenBank/DDBJ databases">
        <authorList>
            <person name="Schniete J.K."/>
            <person name="Salih T."/>
            <person name="Algora Gallardo L."/>
            <person name="Martinez Fernandez S."/>
            <person name="Herron P.R."/>
        </authorList>
    </citation>
    <scope>NUCLEOTIDE SEQUENCE [LARGE SCALE GENOMIC DNA]</scope>
    <source>
        <strain evidence="3">DSM 41896</strain>
    </source>
</reference>
<dbReference type="Pfam" id="PF00400">
    <property type="entry name" value="WD40"/>
    <property type="match status" value="1"/>
</dbReference>
<name>A0A1V6MHR4_9ACTN</name>
<organism evidence="2 3">
    <name type="scientific">Streptomyces phaeoluteigriseus</name>
    <dbReference type="NCBI Taxonomy" id="114686"/>
    <lineage>
        <taxon>Bacteria</taxon>
        <taxon>Bacillati</taxon>
        <taxon>Actinomycetota</taxon>
        <taxon>Actinomycetes</taxon>
        <taxon>Kitasatosporales</taxon>
        <taxon>Streptomycetaceae</taxon>
        <taxon>Streptomyces</taxon>
        <taxon>Streptomyces aurantiacus group</taxon>
    </lineage>
</organism>
<dbReference type="InterPro" id="IPR001680">
    <property type="entry name" value="WD40_rpt"/>
</dbReference>
<evidence type="ECO:0000313" key="2">
    <source>
        <dbReference type="EMBL" id="OQD52004.1"/>
    </source>
</evidence>
<dbReference type="SMART" id="SM00320">
    <property type="entry name" value="WD40"/>
    <property type="match status" value="2"/>
</dbReference>
<dbReference type="InterPro" id="IPR015943">
    <property type="entry name" value="WD40/YVTN_repeat-like_dom_sf"/>
</dbReference>
<dbReference type="STRING" id="114686.BM536_036810"/>
<dbReference type="Proteomes" id="UP000184286">
    <property type="component" value="Unassembled WGS sequence"/>
</dbReference>
<accession>A0A1V6MHR4</accession>
<evidence type="ECO:0000313" key="3">
    <source>
        <dbReference type="Proteomes" id="UP000184286"/>
    </source>
</evidence>
<proteinExistence type="predicted"/>
<dbReference type="AlphaFoldDB" id="A0A1V6MHR4"/>
<dbReference type="PANTHER" id="PTHR19879">
    <property type="entry name" value="TRANSCRIPTION INITIATION FACTOR TFIID"/>
    <property type="match status" value="1"/>
</dbReference>